<accession>A0A0A9A8H6</accession>
<protein>
    <submittedName>
        <fullName evidence="2">Uncharacterized protein</fullName>
    </submittedName>
</protein>
<proteinExistence type="predicted"/>
<dbReference type="EMBL" id="GBRH01251667">
    <property type="protein sequence ID" value="JAD46228.1"/>
    <property type="molecule type" value="Transcribed_RNA"/>
</dbReference>
<evidence type="ECO:0000313" key="2">
    <source>
        <dbReference type="EMBL" id="JAD46228.1"/>
    </source>
</evidence>
<sequence length="52" mass="5336">MPARPSPPRCPGGGPGAPGRAPSSVSARCTRSPTPSRTRPIRCSDAGRHRTA</sequence>
<evidence type="ECO:0000256" key="1">
    <source>
        <dbReference type="SAM" id="MobiDB-lite"/>
    </source>
</evidence>
<reference evidence="2" key="2">
    <citation type="journal article" date="2015" name="Data Brief">
        <title>Shoot transcriptome of the giant reed, Arundo donax.</title>
        <authorList>
            <person name="Barrero R.A."/>
            <person name="Guerrero F.D."/>
            <person name="Moolhuijzen P."/>
            <person name="Goolsby J.A."/>
            <person name="Tidwell J."/>
            <person name="Bellgard S.E."/>
            <person name="Bellgard M.I."/>
        </authorList>
    </citation>
    <scope>NUCLEOTIDE SEQUENCE</scope>
    <source>
        <tissue evidence="2">Shoot tissue taken approximately 20 cm above the soil surface</tissue>
    </source>
</reference>
<dbReference type="AlphaFoldDB" id="A0A0A9A8H6"/>
<feature type="region of interest" description="Disordered" evidence="1">
    <location>
        <begin position="1"/>
        <end position="52"/>
    </location>
</feature>
<feature type="compositionally biased region" description="Pro residues" evidence="1">
    <location>
        <begin position="1"/>
        <end position="10"/>
    </location>
</feature>
<feature type="compositionally biased region" description="Low complexity" evidence="1">
    <location>
        <begin position="18"/>
        <end position="44"/>
    </location>
</feature>
<organism evidence="2">
    <name type="scientific">Arundo donax</name>
    <name type="common">Giant reed</name>
    <name type="synonym">Donax arundinaceus</name>
    <dbReference type="NCBI Taxonomy" id="35708"/>
    <lineage>
        <taxon>Eukaryota</taxon>
        <taxon>Viridiplantae</taxon>
        <taxon>Streptophyta</taxon>
        <taxon>Embryophyta</taxon>
        <taxon>Tracheophyta</taxon>
        <taxon>Spermatophyta</taxon>
        <taxon>Magnoliopsida</taxon>
        <taxon>Liliopsida</taxon>
        <taxon>Poales</taxon>
        <taxon>Poaceae</taxon>
        <taxon>PACMAD clade</taxon>
        <taxon>Arundinoideae</taxon>
        <taxon>Arundineae</taxon>
        <taxon>Arundo</taxon>
    </lineage>
</organism>
<reference evidence="2" key="1">
    <citation type="submission" date="2014-09" db="EMBL/GenBank/DDBJ databases">
        <authorList>
            <person name="Magalhaes I.L.F."/>
            <person name="Oliveira U."/>
            <person name="Santos F.R."/>
            <person name="Vidigal T.H.D.A."/>
            <person name="Brescovit A.D."/>
            <person name="Santos A.J."/>
        </authorList>
    </citation>
    <scope>NUCLEOTIDE SEQUENCE</scope>
    <source>
        <tissue evidence="2">Shoot tissue taken approximately 20 cm above the soil surface</tissue>
    </source>
</reference>
<name>A0A0A9A8H6_ARUDO</name>